<reference evidence="1 2" key="1">
    <citation type="submission" date="2021-06" db="EMBL/GenBank/DDBJ databases">
        <title>Sphingomonas sp. XMGL2, whole genome shotgun sequencing project.</title>
        <authorList>
            <person name="Zhao G."/>
            <person name="Shen L."/>
        </authorList>
    </citation>
    <scope>NUCLEOTIDE SEQUENCE [LARGE SCALE GENOMIC DNA]</scope>
    <source>
        <strain evidence="1 2">XMGL2</strain>
    </source>
</reference>
<organism evidence="1 2">
    <name type="scientific">Sphingomonas quercus</name>
    <dbReference type="NCBI Taxonomy" id="2842451"/>
    <lineage>
        <taxon>Bacteria</taxon>
        <taxon>Pseudomonadati</taxon>
        <taxon>Pseudomonadota</taxon>
        <taxon>Alphaproteobacteria</taxon>
        <taxon>Sphingomonadales</taxon>
        <taxon>Sphingomonadaceae</taxon>
        <taxon>Sphingomonas</taxon>
    </lineage>
</organism>
<protein>
    <submittedName>
        <fullName evidence="1">Uncharacterized protein</fullName>
    </submittedName>
</protein>
<gene>
    <name evidence="1" type="ORF">KOF26_07510</name>
</gene>
<dbReference type="EMBL" id="JAHKRT010000003">
    <property type="protein sequence ID" value="MBU3077712.1"/>
    <property type="molecule type" value="Genomic_DNA"/>
</dbReference>
<name>A0ABS6BIP6_9SPHN</name>
<evidence type="ECO:0000313" key="1">
    <source>
        <dbReference type="EMBL" id="MBU3077712.1"/>
    </source>
</evidence>
<keyword evidence="2" id="KW-1185">Reference proteome</keyword>
<comment type="caution">
    <text evidence="1">The sequence shown here is derived from an EMBL/GenBank/DDBJ whole genome shotgun (WGS) entry which is preliminary data.</text>
</comment>
<sequence>MRWNDRTRVERPEYPKLVPITATAQEAQVLLTRLAADDPNAEIIDGGERGVYARVHNEAAEMAARRHGEARSFPLA</sequence>
<dbReference type="RefSeq" id="WP_216322637.1">
    <property type="nucleotide sequence ID" value="NZ_JAHKRT010000003.1"/>
</dbReference>
<accession>A0ABS6BIP6</accession>
<dbReference type="Proteomes" id="UP000776276">
    <property type="component" value="Unassembled WGS sequence"/>
</dbReference>
<evidence type="ECO:0000313" key="2">
    <source>
        <dbReference type="Proteomes" id="UP000776276"/>
    </source>
</evidence>
<proteinExistence type="predicted"/>